<protein>
    <submittedName>
        <fullName evidence="2">Uncharacterized protein</fullName>
    </submittedName>
</protein>
<keyword evidence="1" id="KW-1133">Transmembrane helix</keyword>
<feature type="transmembrane region" description="Helical" evidence="1">
    <location>
        <begin position="12"/>
        <end position="31"/>
    </location>
</feature>
<dbReference type="EMBL" id="AP025591">
    <property type="protein sequence ID" value="BDG01369.1"/>
    <property type="molecule type" value="Genomic_DNA"/>
</dbReference>
<evidence type="ECO:0000313" key="3">
    <source>
        <dbReference type="Proteomes" id="UP001162891"/>
    </source>
</evidence>
<gene>
    <name evidence="2" type="ORF">AMOR_03650</name>
</gene>
<sequence>MRNRSRTRGVVTVGLVMAGVALVALPFVPSLRRYARMKRM</sequence>
<accession>A0ABM7WPI4</accession>
<keyword evidence="3" id="KW-1185">Reference proteome</keyword>
<proteinExistence type="predicted"/>
<evidence type="ECO:0000256" key="1">
    <source>
        <dbReference type="SAM" id="Phobius"/>
    </source>
</evidence>
<evidence type="ECO:0000313" key="2">
    <source>
        <dbReference type="EMBL" id="BDG01369.1"/>
    </source>
</evidence>
<dbReference type="Proteomes" id="UP001162891">
    <property type="component" value="Chromosome"/>
</dbReference>
<reference evidence="3" key="1">
    <citation type="journal article" date="2022" name="Int. J. Syst. Evol. Microbiol.">
        <title>Anaeromyxobacter oryzae sp. nov., Anaeromyxobacter diazotrophicus sp. nov. and Anaeromyxobacter paludicola sp. nov., isolated from paddy soils.</title>
        <authorList>
            <person name="Itoh H."/>
            <person name="Xu Z."/>
            <person name="Mise K."/>
            <person name="Masuda Y."/>
            <person name="Ushijima N."/>
            <person name="Hayakawa C."/>
            <person name="Shiratori Y."/>
            <person name="Senoo K."/>
        </authorList>
    </citation>
    <scope>NUCLEOTIDE SEQUENCE [LARGE SCALE GENOMIC DNA]</scope>
    <source>
        <strain evidence="3">Red232</strain>
    </source>
</reference>
<keyword evidence="1" id="KW-0812">Transmembrane</keyword>
<organism evidence="2 3">
    <name type="scientific">Anaeromyxobacter oryzae</name>
    <dbReference type="NCBI Taxonomy" id="2918170"/>
    <lineage>
        <taxon>Bacteria</taxon>
        <taxon>Pseudomonadati</taxon>
        <taxon>Myxococcota</taxon>
        <taxon>Myxococcia</taxon>
        <taxon>Myxococcales</taxon>
        <taxon>Cystobacterineae</taxon>
        <taxon>Anaeromyxobacteraceae</taxon>
        <taxon>Anaeromyxobacter</taxon>
    </lineage>
</organism>
<dbReference type="RefSeq" id="WP_256468113.1">
    <property type="nucleotide sequence ID" value="NZ_AP025591.1"/>
</dbReference>
<name>A0ABM7WPI4_9BACT</name>
<keyword evidence="1" id="KW-0472">Membrane</keyword>